<gene>
    <name evidence="5" type="ORF">KHLLAP_LOCUS2811</name>
</gene>
<dbReference type="PANTHER" id="PTHR31001:SF85">
    <property type="entry name" value="ZN(II)2CYS6 TRANSCRIPTION FACTOR (EUROFUNG)"/>
    <property type="match status" value="1"/>
</dbReference>
<evidence type="ECO:0000256" key="2">
    <source>
        <dbReference type="ARBA" id="ARBA00023242"/>
    </source>
</evidence>
<dbReference type="SMART" id="SM00906">
    <property type="entry name" value="Fungal_trans"/>
    <property type="match status" value="1"/>
</dbReference>
<comment type="caution">
    <text evidence="5">The sequence shown here is derived from an EMBL/GenBank/DDBJ whole genome shotgun (WGS) entry which is preliminary data.</text>
</comment>
<keyword evidence="2" id="KW-0539">Nucleus</keyword>
<comment type="subcellular location">
    <subcellularLocation>
        <location evidence="1">Nucleus</location>
    </subcellularLocation>
</comment>
<feature type="domain" description="Xylanolytic transcriptional activator regulatory" evidence="4">
    <location>
        <begin position="242"/>
        <end position="315"/>
    </location>
</feature>
<protein>
    <submittedName>
        <fullName evidence="5">Uu.00g097370.m01.CDS01</fullName>
    </submittedName>
</protein>
<evidence type="ECO:0000313" key="6">
    <source>
        <dbReference type="Proteomes" id="UP001295740"/>
    </source>
</evidence>
<evidence type="ECO:0000259" key="4">
    <source>
        <dbReference type="SMART" id="SM00906"/>
    </source>
</evidence>
<reference evidence="5" key="1">
    <citation type="submission" date="2023-10" db="EMBL/GenBank/DDBJ databases">
        <authorList>
            <person name="Hackl T."/>
        </authorList>
    </citation>
    <scope>NUCLEOTIDE SEQUENCE</scope>
</reference>
<dbReference type="InterPro" id="IPR050613">
    <property type="entry name" value="Sec_Metabolite_Reg"/>
</dbReference>
<dbReference type="Proteomes" id="UP001295740">
    <property type="component" value="Unassembled WGS sequence"/>
</dbReference>
<dbReference type="PANTHER" id="PTHR31001">
    <property type="entry name" value="UNCHARACTERIZED TRANSCRIPTIONAL REGULATORY PROTEIN"/>
    <property type="match status" value="1"/>
</dbReference>
<proteinExistence type="predicted"/>
<dbReference type="InterPro" id="IPR007219">
    <property type="entry name" value="XnlR_reg_dom"/>
</dbReference>
<evidence type="ECO:0000313" key="5">
    <source>
        <dbReference type="EMBL" id="CAJ2502343.1"/>
    </source>
</evidence>
<organism evidence="5 6">
    <name type="scientific">Anthostomella pinea</name>
    <dbReference type="NCBI Taxonomy" id="933095"/>
    <lineage>
        <taxon>Eukaryota</taxon>
        <taxon>Fungi</taxon>
        <taxon>Dikarya</taxon>
        <taxon>Ascomycota</taxon>
        <taxon>Pezizomycotina</taxon>
        <taxon>Sordariomycetes</taxon>
        <taxon>Xylariomycetidae</taxon>
        <taxon>Xylariales</taxon>
        <taxon>Xylariaceae</taxon>
        <taxon>Anthostomella</taxon>
    </lineage>
</organism>
<sequence>MQLRKLLRSYGATVEPSVVADGSDLDAASAPDVEMDEDATSRSNSRNEAPELEEKGPQLITKEGMSIYFDSAPWFKLGDERHPELGGSNNPVKESHVHEGALFFEPERTETPENLANLHPLSQMLPKFKEIYADRVDPLVKILHLPTFWAELTHGLQHPQGPPKSLEAMMFAFYLATVSSVEENECRDFFGVAKSVLCSRYRGATRQALINAKFLSTSSPMTLRAYAVFMMCVRKTYHVDTLFVMSGVAIRLARKMGLHRDGTSFGLSPFDTEMRRRLWWHLAFVDYRTAEVLGTRPSLDLACADTKIPLNIDDDDLSPEMKNSPQERKGFTSIALCLIRYEAMEAMRQLSTNTRPVDTRREVLCTPITSLARKDSIIAQVEDQLERKYLRYCDPSKPLHTFASIMIRSSVCQMKLSAHNPRQFLRVPQSERNIVFENAMKLLEYLNFMRSGQQGLEKYMWQIGTSYLWNAMLYVLIESRHRKTGPEVDRSWRLIGVVFSDYAKLMQTTAGSVCRVLSRLGRWTLDVWDDHIAALKVEGFPEPSTPDYITAIRHYQTTSLDTSSERRSPVAASGSATQESSGHDCVQTWGNGDGLSDSTPLGAFDFSGIPSFEMAPTDWEQWERLIAEQSDFSFMDSV</sequence>
<keyword evidence="6" id="KW-1185">Reference proteome</keyword>
<evidence type="ECO:0000256" key="3">
    <source>
        <dbReference type="SAM" id="MobiDB-lite"/>
    </source>
</evidence>
<dbReference type="AlphaFoldDB" id="A0AAI8V7C1"/>
<dbReference type="GO" id="GO:0003677">
    <property type="term" value="F:DNA binding"/>
    <property type="evidence" value="ECO:0007669"/>
    <property type="project" value="InterPro"/>
</dbReference>
<dbReference type="GO" id="GO:0008270">
    <property type="term" value="F:zinc ion binding"/>
    <property type="evidence" value="ECO:0007669"/>
    <property type="project" value="InterPro"/>
</dbReference>
<evidence type="ECO:0000256" key="1">
    <source>
        <dbReference type="ARBA" id="ARBA00004123"/>
    </source>
</evidence>
<dbReference type="CDD" id="cd12148">
    <property type="entry name" value="fungal_TF_MHR"/>
    <property type="match status" value="1"/>
</dbReference>
<dbReference type="GO" id="GO:0005634">
    <property type="term" value="C:nucleus"/>
    <property type="evidence" value="ECO:0007669"/>
    <property type="project" value="UniProtKB-SubCell"/>
</dbReference>
<feature type="region of interest" description="Disordered" evidence="3">
    <location>
        <begin position="17"/>
        <end position="57"/>
    </location>
</feature>
<accession>A0AAI8V7C1</accession>
<dbReference type="EMBL" id="CAUWAG010000004">
    <property type="protein sequence ID" value="CAJ2502343.1"/>
    <property type="molecule type" value="Genomic_DNA"/>
</dbReference>
<dbReference type="GO" id="GO:0006351">
    <property type="term" value="P:DNA-templated transcription"/>
    <property type="evidence" value="ECO:0007669"/>
    <property type="project" value="InterPro"/>
</dbReference>
<feature type="region of interest" description="Disordered" evidence="3">
    <location>
        <begin position="559"/>
        <end position="592"/>
    </location>
</feature>
<name>A0AAI8V7C1_9PEZI</name>
<dbReference type="Pfam" id="PF04082">
    <property type="entry name" value="Fungal_trans"/>
    <property type="match status" value="1"/>
</dbReference>